<evidence type="ECO:0000256" key="1">
    <source>
        <dbReference type="SAM" id="SignalP"/>
    </source>
</evidence>
<organism evidence="2">
    <name type="scientific">Strongyloides stercoralis</name>
    <name type="common">Threadworm</name>
    <dbReference type="NCBI Taxonomy" id="6248"/>
    <lineage>
        <taxon>Eukaryota</taxon>
        <taxon>Metazoa</taxon>
        <taxon>Ecdysozoa</taxon>
        <taxon>Nematoda</taxon>
        <taxon>Chromadorea</taxon>
        <taxon>Rhabditida</taxon>
        <taxon>Tylenchina</taxon>
        <taxon>Panagrolaimomorpha</taxon>
        <taxon>Strongyloidoidea</taxon>
        <taxon>Strongyloididae</taxon>
        <taxon>Strongyloides</taxon>
    </lineage>
</organism>
<feature type="signal peptide" evidence="1">
    <location>
        <begin position="1"/>
        <end position="21"/>
    </location>
</feature>
<feature type="chain" id="PRO_5005327499" evidence="1">
    <location>
        <begin position="22"/>
        <end position="87"/>
    </location>
</feature>
<evidence type="ECO:0000313" key="2">
    <source>
        <dbReference type="WBParaSite" id="SSTP_0000481100.1"/>
    </source>
</evidence>
<accession>A0A0K0E5M4</accession>
<name>A0A0K0E5M4_STRER</name>
<sequence>MKYLFIVAVALALIAENGISAVSVSQSTSCDNSGCVVICKFEDSTPVSFYNIKECHKECTKNAKIGVCRTIFDAHSKKVVRDDCICE</sequence>
<reference evidence="2" key="1">
    <citation type="submission" date="2015-08" db="UniProtKB">
        <authorList>
            <consortium name="WormBaseParasite"/>
        </authorList>
    </citation>
    <scope>IDENTIFICATION</scope>
</reference>
<dbReference type="AlphaFoldDB" id="A0A0K0E5M4"/>
<dbReference type="WBParaSite" id="SSTP_0000481100.1">
    <property type="protein sequence ID" value="SSTP_0000481100.1"/>
    <property type="gene ID" value="SSTP_0000481100"/>
</dbReference>
<proteinExistence type="predicted"/>
<protein>
    <submittedName>
        <fullName evidence="2">Venom protein</fullName>
    </submittedName>
</protein>
<keyword evidence="1" id="KW-0732">Signal</keyword>